<organism evidence="1 2">
    <name type="scientific">Microthlaspi erraticum</name>
    <dbReference type="NCBI Taxonomy" id="1685480"/>
    <lineage>
        <taxon>Eukaryota</taxon>
        <taxon>Viridiplantae</taxon>
        <taxon>Streptophyta</taxon>
        <taxon>Embryophyta</taxon>
        <taxon>Tracheophyta</taxon>
        <taxon>Spermatophyta</taxon>
        <taxon>Magnoliopsida</taxon>
        <taxon>eudicotyledons</taxon>
        <taxon>Gunneridae</taxon>
        <taxon>Pentapetalae</taxon>
        <taxon>rosids</taxon>
        <taxon>malvids</taxon>
        <taxon>Brassicales</taxon>
        <taxon>Brassicaceae</taxon>
        <taxon>Coluteocarpeae</taxon>
        <taxon>Microthlaspi</taxon>
    </lineage>
</organism>
<comment type="caution">
    <text evidence="1">The sequence shown here is derived from an EMBL/GenBank/DDBJ whole genome shotgun (WGS) entry which is preliminary data.</text>
</comment>
<dbReference type="Proteomes" id="UP000467841">
    <property type="component" value="Unassembled WGS sequence"/>
</dbReference>
<evidence type="ECO:0000313" key="1">
    <source>
        <dbReference type="EMBL" id="CAA7048632.1"/>
    </source>
</evidence>
<proteinExistence type="predicted"/>
<keyword evidence="2" id="KW-1185">Reference proteome</keyword>
<protein>
    <submittedName>
        <fullName evidence="1">Uncharacterized protein</fullName>
    </submittedName>
</protein>
<evidence type="ECO:0000313" key="2">
    <source>
        <dbReference type="Proteomes" id="UP000467841"/>
    </source>
</evidence>
<gene>
    <name evidence="1" type="ORF">MERR_LOCUS35867</name>
</gene>
<dbReference type="AlphaFoldDB" id="A0A6D2K6H7"/>
<name>A0A6D2K6H7_9BRAS</name>
<reference evidence="1" key="1">
    <citation type="submission" date="2020-01" db="EMBL/GenBank/DDBJ databases">
        <authorList>
            <person name="Mishra B."/>
        </authorList>
    </citation>
    <scope>NUCLEOTIDE SEQUENCE [LARGE SCALE GENOMIC DNA]</scope>
</reference>
<sequence>MKRENDKFTPVFFILHVRFSDPNSVVCHAVPSQPEVKRIGSIQFQILSAENLRNISEMITAALDGLDQCKMQMDLWRQMSMNLIYTFLAHSFPSSRVRT</sequence>
<accession>A0A6D2K6H7</accession>
<dbReference type="EMBL" id="CACVBM020001392">
    <property type="protein sequence ID" value="CAA7048632.1"/>
    <property type="molecule type" value="Genomic_DNA"/>
</dbReference>